<comment type="caution">
    <text evidence="2">The sequence shown here is derived from an EMBL/GenBank/DDBJ whole genome shotgun (WGS) entry which is preliminary data.</text>
</comment>
<proteinExistence type="predicted"/>
<evidence type="ECO:0000313" key="3">
    <source>
        <dbReference type="Proteomes" id="UP000290289"/>
    </source>
</evidence>
<accession>A0A498IZA7</accession>
<reference evidence="2 3" key="1">
    <citation type="submission" date="2018-10" db="EMBL/GenBank/DDBJ databases">
        <title>A high-quality apple genome assembly.</title>
        <authorList>
            <person name="Hu J."/>
        </authorList>
    </citation>
    <scope>NUCLEOTIDE SEQUENCE [LARGE SCALE GENOMIC DNA]</scope>
    <source>
        <strain evidence="3">cv. HFTH1</strain>
        <tissue evidence="2">Young leaf</tissue>
    </source>
</reference>
<dbReference type="AlphaFoldDB" id="A0A498IZA7"/>
<keyword evidence="3" id="KW-1185">Reference proteome</keyword>
<evidence type="ECO:0000313" key="2">
    <source>
        <dbReference type="EMBL" id="RXH87685.1"/>
    </source>
</evidence>
<dbReference type="PANTHER" id="PTHR34569:SF12">
    <property type="entry name" value="TRANSMEMBRANE PROTEIN"/>
    <property type="match status" value="1"/>
</dbReference>
<gene>
    <name evidence="2" type="ORF">DVH24_034585</name>
</gene>
<dbReference type="Gramene" id="mRNA:MD10G0105300">
    <property type="protein sequence ID" value="CDS:MD10G0105300.1"/>
    <property type="gene ID" value="MD10G0105300"/>
</dbReference>
<feature type="region of interest" description="Disordered" evidence="1">
    <location>
        <begin position="1"/>
        <end position="29"/>
    </location>
</feature>
<dbReference type="PANTHER" id="PTHR34569">
    <property type="entry name" value="EXPRESSED PROTEIN"/>
    <property type="match status" value="1"/>
</dbReference>
<dbReference type="EMBL" id="RDQH01000336">
    <property type="protein sequence ID" value="RXH87685.1"/>
    <property type="molecule type" value="Genomic_DNA"/>
</dbReference>
<organism evidence="2 3">
    <name type="scientific">Malus domestica</name>
    <name type="common">Apple</name>
    <name type="synonym">Pyrus malus</name>
    <dbReference type="NCBI Taxonomy" id="3750"/>
    <lineage>
        <taxon>Eukaryota</taxon>
        <taxon>Viridiplantae</taxon>
        <taxon>Streptophyta</taxon>
        <taxon>Embryophyta</taxon>
        <taxon>Tracheophyta</taxon>
        <taxon>Spermatophyta</taxon>
        <taxon>Magnoliopsida</taxon>
        <taxon>eudicotyledons</taxon>
        <taxon>Gunneridae</taxon>
        <taxon>Pentapetalae</taxon>
        <taxon>rosids</taxon>
        <taxon>fabids</taxon>
        <taxon>Rosales</taxon>
        <taxon>Rosaceae</taxon>
        <taxon>Amygdaloideae</taxon>
        <taxon>Maleae</taxon>
        <taxon>Malus</taxon>
    </lineage>
</organism>
<feature type="region of interest" description="Disordered" evidence="1">
    <location>
        <begin position="155"/>
        <end position="175"/>
    </location>
</feature>
<evidence type="ECO:0000256" key="1">
    <source>
        <dbReference type="SAM" id="MobiDB-lite"/>
    </source>
</evidence>
<sequence length="175" mass="19384">MESISKEISAVKNPKPNSHSHSHSHSHSPTFLLHNGFSDEVDVSDIEMITIQTVTYTSLRDLLPASPQPSIMSPIHNSSWHDEIPIKNPLVKHAALAYLQPMSSPPEVGDKGLFRMIREKCNCEFGCLGWFGDVVLKTVRDVFGGVCGCTNSFGEIGDEEDEEGEEEEEECLKVD</sequence>
<protein>
    <submittedName>
        <fullName evidence="2">Uncharacterized protein</fullName>
    </submittedName>
</protein>
<name>A0A498IZA7_MALDO</name>
<feature type="compositionally biased region" description="Acidic residues" evidence="1">
    <location>
        <begin position="156"/>
        <end position="175"/>
    </location>
</feature>
<dbReference type="Proteomes" id="UP000290289">
    <property type="component" value="Chromosome 10"/>
</dbReference>